<dbReference type="AlphaFoldDB" id="A0A4R6BP59"/>
<dbReference type="EMBL" id="SCWE01000001">
    <property type="protein sequence ID" value="TDM03578.1"/>
    <property type="molecule type" value="Genomic_DNA"/>
</dbReference>
<comment type="caution">
    <text evidence="1">The sequence shown here is derived from an EMBL/GenBank/DDBJ whole genome shotgun (WGS) entry which is preliminary data.</text>
</comment>
<reference evidence="1 2" key="1">
    <citation type="submission" date="2019-01" db="EMBL/GenBank/DDBJ databases">
        <title>Draft genome sequences of the type strains of six Macrococcus species.</title>
        <authorList>
            <person name="Mazhar S."/>
            <person name="Altermann E."/>
            <person name="Hill C."/>
            <person name="Mcauliffe O."/>
        </authorList>
    </citation>
    <scope>NUCLEOTIDE SEQUENCE [LARGE SCALE GENOMIC DNA]</scope>
    <source>
        <strain evidence="1 2">CCM4809</strain>
    </source>
</reference>
<proteinExistence type="predicted"/>
<dbReference type="Pfam" id="PF06133">
    <property type="entry name" value="Com_YlbF"/>
    <property type="match status" value="1"/>
</dbReference>
<dbReference type="InterPro" id="IPR052767">
    <property type="entry name" value="Bact_com_dev_regulator"/>
</dbReference>
<sequence>MYNEQLFSVLDKADELNAYILQSESYEQYRAHQLALKQNEEVEILKKQLIKLKERYDEVMRFGRYHPDYMETLLETRRAKKAYDLHPAVAEAKKSEMALQSLLDEVLVIVSNAISKEVKVESGNPFFTTEHSCSGGCSCSA</sequence>
<dbReference type="Gene3D" id="1.20.1500.10">
    <property type="entry name" value="YheA/YmcA-like"/>
    <property type="match status" value="1"/>
</dbReference>
<dbReference type="InterPro" id="IPR010368">
    <property type="entry name" value="Com_YlbF"/>
</dbReference>
<dbReference type="OrthoDB" id="2157513at2"/>
<protein>
    <submittedName>
        <fullName evidence="1">YlbF family regulator</fullName>
    </submittedName>
</protein>
<name>A0A4R6BP59_9STAP</name>
<evidence type="ECO:0000313" key="1">
    <source>
        <dbReference type="EMBL" id="TDM03578.1"/>
    </source>
</evidence>
<evidence type="ECO:0000313" key="2">
    <source>
        <dbReference type="Proteomes" id="UP000295328"/>
    </source>
</evidence>
<dbReference type="SUPFAM" id="SSF158622">
    <property type="entry name" value="YheA/YmcA-like"/>
    <property type="match status" value="1"/>
</dbReference>
<keyword evidence="2" id="KW-1185">Reference proteome</keyword>
<dbReference type="PANTHER" id="PTHR38448">
    <property type="entry name" value="REGULATORY PROTEIN YLBF-RELATED"/>
    <property type="match status" value="1"/>
</dbReference>
<gene>
    <name evidence="1" type="ORF">ERX37_04215</name>
</gene>
<dbReference type="Proteomes" id="UP000295328">
    <property type="component" value="Unassembled WGS sequence"/>
</dbReference>
<dbReference type="PANTHER" id="PTHR38448:SF2">
    <property type="entry name" value="REGULATORY PROTEIN YLBF"/>
    <property type="match status" value="1"/>
</dbReference>
<organism evidence="1 2">
    <name type="scientific">Macrococcus hajekii</name>
    <dbReference type="NCBI Taxonomy" id="198482"/>
    <lineage>
        <taxon>Bacteria</taxon>
        <taxon>Bacillati</taxon>
        <taxon>Bacillota</taxon>
        <taxon>Bacilli</taxon>
        <taxon>Bacillales</taxon>
        <taxon>Staphylococcaceae</taxon>
        <taxon>Macrococcus</taxon>
    </lineage>
</organism>
<dbReference type="InterPro" id="IPR023378">
    <property type="entry name" value="YheA/YmcA-like_dom_sf"/>
</dbReference>
<accession>A0A4R6BP59</accession>